<reference evidence="3" key="1">
    <citation type="submission" date="2023-08" db="EMBL/GenBank/DDBJ databases">
        <title>Black Yeasts Isolated from many extreme environments.</title>
        <authorList>
            <person name="Coleine C."/>
            <person name="Stajich J.E."/>
            <person name="Selbmann L."/>
        </authorList>
    </citation>
    <scope>NUCLEOTIDE SEQUENCE</scope>
    <source>
        <strain evidence="3">CCFEE 5401</strain>
    </source>
</reference>
<feature type="compositionally biased region" description="Basic and acidic residues" evidence="1">
    <location>
        <begin position="122"/>
        <end position="135"/>
    </location>
</feature>
<dbReference type="Pfam" id="PF03370">
    <property type="entry name" value="CBM_21"/>
    <property type="match status" value="1"/>
</dbReference>
<feature type="compositionally biased region" description="Basic and acidic residues" evidence="1">
    <location>
        <begin position="145"/>
        <end position="158"/>
    </location>
</feature>
<name>A0AAN7TP45_9PEZI</name>
<evidence type="ECO:0000256" key="1">
    <source>
        <dbReference type="SAM" id="MobiDB-lite"/>
    </source>
</evidence>
<feature type="region of interest" description="Disordered" evidence="1">
    <location>
        <begin position="443"/>
        <end position="477"/>
    </location>
</feature>
<dbReference type="GO" id="GO:2001069">
    <property type="term" value="F:glycogen binding"/>
    <property type="evidence" value="ECO:0007669"/>
    <property type="project" value="TreeGrafter"/>
</dbReference>
<dbReference type="PANTHER" id="PTHR12307">
    <property type="entry name" value="PROTEIN PHOSPHATASE 1 REGULATORY SUBUNIT"/>
    <property type="match status" value="1"/>
</dbReference>
<dbReference type="GO" id="GO:0005979">
    <property type="term" value="P:regulation of glycogen biosynthetic process"/>
    <property type="evidence" value="ECO:0007669"/>
    <property type="project" value="TreeGrafter"/>
</dbReference>
<feature type="region of interest" description="Disordered" evidence="1">
    <location>
        <begin position="497"/>
        <end position="520"/>
    </location>
</feature>
<sequence>MPYTPPASQSPASSTGSTPAVSRTASYHEDVPRSPVTSRPQPPRSNSASYLHKHRRSPSLSVVEPVALPTPTEKANQRVEVHDFGQNSSVRQSPPPVNNLRIPTGMVLSPPESPDNSDGDEVSGKPHSREDDKWNQLKHAVSMIDQRRTGSPDREGGAVKETISAPHSQTISPSALSQEARKISHSRSSTETAIIIPKSATFESPVGTSDDSDDDDQGPLSKPSLVRKKSGELVKPALRPSSRRRYSSMPGTPTYNKSVHFNDNDNQTRHFLQVDKPMAVSAGSSPVESYESESEFPFDGSSSKPEREIRLPNFPEDTFERRMLPVRVERIFLSQDRQTLVGSIAVQNISFHKLVVARFTLDHWTTTSEIVAEYNNDPRSPPSDGCDRFNFHVKLSDSANIDTKTLFLCVKYTVNGQDYWDNNNGTNFQIDFVKSLKVPSKPSVTLSTLGARPRSAIPRSRHSGPNSPRGRQESVDDDFARSDSAYHFGATSDLLGEAPGSIKLKPRSKRGSLFPTAQTNGLGGRYDFGTSLSMALVNATDKLGRQSGLLNGTKQTQAGGSYFAPMDRADIPEQADQRPDSLTTDRPAMGSDQYKDLVQKFCYFTPGAGKPLGSPLNQIPVPASAASRANDVSASTSTTASSRSSGNNTPTQQLDGSGDRLAAALVPYLSQAISPAPVTGHGITDRATSSLSFGYPYLSNRNGYLYESHTPQAIHG</sequence>
<gene>
    <name evidence="3" type="ORF">LTR62_002784</name>
</gene>
<accession>A0AAN7TP45</accession>
<dbReference type="EMBL" id="JAVRRL010000002">
    <property type="protein sequence ID" value="KAK5118271.1"/>
    <property type="molecule type" value="Genomic_DNA"/>
</dbReference>
<comment type="caution">
    <text evidence="3">The sequence shown here is derived from an EMBL/GenBank/DDBJ whole genome shotgun (WGS) entry which is preliminary data.</text>
</comment>
<feature type="domain" description="CBM21" evidence="2">
    <location>
        <begin position="320"/>
        <end position="431"/>
    </location>
</feature>
<dbReference type="InterPro" id="IPR005036">
    <property type="entry name" value="CBM21_dom"/>
</dbReference>
<dbReference type="InterPro" id="IPR050782">
    <property type="entry name" value="PP1_regulatory_subunit_3"/>
</dbReference>
<dbReference type="Gene3D" id="2.60.40.2440">
    <property type="entry name" value="Carbohydrate binding type-21 domain"/>
    <property type="match status" value="1"/>
</dbReference>
<feature type="region of interest" description="Disordered" evidence="1">
    <location>
        <begin position="1"/>
        <end position="263"/>
    </location>
</feature>
<evidence type="ECO:0000313" key="3">
    <source>
        <dbReference type="EMBL" id="KAK5118271.1"/>
    </source>
</evidence>
<organism evidence="3 4">
    <name type="scientific">Meristemomyces frigidus</name>
    <dbReference type="NCBI Taxonomy" id="1508187"/>
    <lineage>
        <taxon>Eukaryota</taxon>
        <taxon>Fungi</taxon>
        <taxon>Dikarya</taxon>
        <taxon>Ascomycota</taxon>
        <taxon>Pezizomycotina</taxon>
        <taxon>Dothideomycetes</taxon>
        <taxon>Dothideomycetidae</taxon>
        <taxon>Mycosphaerellales</taxon>
        <taxon>Teratosphaeriaceae</taxon>
        <taxon>Meristemomyces</taxon>
    </lineage>
</organism>
<proteinExistence type="predicted"/>
<feature type="compositionally biased region" description="Low complexity" evidence="1">
    <location>
        <begin position="1"/>
        <end position="20"/>
    </location>
</feature>
<feature type="compositionally biased region" description="Polar residues" evidence="1">
    <location>
        <begin position="646"/>
        <end position="655"/>
    </location>
</feature>
<dbReference type="PANTHER" id="PTHR12307:SF36">
    <property type="entry name" value="GLYCOGEN-BINDING SUBUNIT 76A"/>
    <property type="match status" value="1"/>
</dbReference>
<feature type="compositionally biased region" description="Low complexity" evidence="1">
    <location>
        <begin position="633"/>
        <end position="645"/>
    </location>
</feature>
<feature type="region of interest" description="Disordered" evidence="1">
    <location>
        <begin position="282"/>
        <end position="309"/>
    </location>
</feature>
<dbReference type="Proteomes" id="UP001310890">
    <property type="component" value="Unassembled WGS sequence"/>
</dbReference>
<feature type="compositionally biased region" description="Polar residues" evidence="1">
    <location>
        <begin position="165"/>
        <end position="177"/>
    </location>
</feature>
<evidence type="ECO:0000259" key="2">
    <source>
        <dbReference type="PROSITE" id="PS51159"/>
    </source>
</evidence>
<feature type="compositionally biased region" description="Polar residues" evidence="1">
    <location>
        <begin position="249"/>
        <end position="259"/>
    </location>
</feature>
<evidence type="ECO:0000313" key="4">
    <source>
        <dbReference type="Proteomes" id="UP001310890"/>
    </source>
</evidence>
<dbReference type="PROSITE" id="PS51159">
    <property type="entry name" value="CBM21"/>
    <property type="match status" value="1"/>
</dbReference>
<dbReference type="GO" id="GO:0008157">
    <property type="term" value="F:protein phosphatase 1 binding"/>
    <property type="evidence" value="ECO:0007669"/>
    <property type="project" value="TreeGrafter"/>
</dbReference>
<feature type="region of interest" description="Disordered" evidence="1">
    <location>
        <begin position="623"/>
        <end position="656"/>
    </location>
</feature>
<protein>
    <recommendedName>
        <fullName evidence="2">CBM21 domain-containing protein</fullName>
    </recommendedName>
</protein>
<dbReference type="GO" id="GO:0000164">
    <property type="term" value="C:protein phosphatase type 1 complex"/>
    <property type="evidence" value="ECO:0007669"/>
    <property type="project" value="TreeGrafter"/>
</dbReference>
<dbReference type="AlphaFoldDB" id="A0AAN7TP45"/>
<dbReference type="InterPro" id="IPR038175">
    <property type="entry name" value="CBM21_dom_sf"/>
</dbReference>
<feature type="compositionally biased region" description="Polar residues" evidence="1">
    <location>
        <begin position="35"/>
        <end position="49"/>
    </location>
</feature>